<reference evidence="2 3" key="1">
    <citation type="submission" date="2013-12" db="EMBL/GenBank/DDBJ databases">
        <authorList>
            <person name="Cubeta M."/>
            <person name="Pakala S."/>
            <person name="Fedorova N."/>
            <person name="Thomas E."/>
            <person name="Dean R."/>
            <person name="Jabaji S."/>
            <person name="Neate S."/>
            <person name="Toda T."/>
            <person name="Tavantzis S."/>
            <person name="Vilgalys R."/>
            <person name="Bharathan N."/>
            <person name="Pakala S."/>
            <person name="Losada L.S."/>
            <person name="Zafar N."/>
            <person name="Nierman W."/>
        </authorList>
    </citation>
    <scope>NUCLEOTIDE SEQUENCE [LARGE SCALE GENOMIC DNA]</scope>
    <source>
        <strain evidence="2 3">123E</strain>
    </source>
</reference>
<accession>A0A074RUF6</accession>
<dbReference type="PANTHER" id="PTHR34815:SF2">
    <property type="entry name" value="N-ACETYLTRANSFERASE DOMAIN-CONTAINING PROTEIN"/>
    <property type="match status" value="1"/>
</dbReference>
<comment type="caution">
    <text evidence="2">The sequence shown here is derived from an EMBL/GenBank/DDBJ whole genome shotgun (WGS) entry which is preliminary data.</text>
</comment>
<dbReference type="Proteomes" id="UP000027456">
    <property type="component" value="Unassembled WGS sequence"/>
</dbReference>
<dbReference type="STRING" id="1423351.A0A074RUF6"/>
<name>A0A074RUF6_9AGAM</name>
<evidence type="ECO:0000313" key="2">
    <source>
        <dbReference type="EMBL" id="KEP48233.1"/>
    </source>
</evidence>
<dbReference type="HOGENOM" id="CLU_038171_2_0_1"/>
<dbReference type="Pfam" id="PF22998">
    <property type="entry name" value="GNAT_LYC1-like"/>
    <property type="match status" value="1"/>
</dbReference>
<evidence type="ECO:0000259" key="1">
    <source>
        <dbReference type="Pfam" id="PF22998"/>
    </source>
</evidence>
<dbReference type="Gene3D" id="3.40.630.30">
    <property type="match status" value="1"/>
</dbReference>
<proteinExistence type="predicted"/>
<feature type="domain" description="LYC1 C-terminal" evidence="1">
    <location>
        <begin position="192"/>
        <end position="372"/>
    </location>
</feature>
<protein>
    <recommendedName>
        <fullName evidence="1">LYC1 C-terminal domain-containing protein</fullName>
    </recommendedName>
</protein>
<keyword evidence="3" id="KW-1185">Reference proteome</keyword>
<evidence type="ECO:0000313" key="3">
    <source>
        <dbReference type="Proteomes" id="UP000027456"/>
    </source>
</evidence>
<organism evidence="2 3">
    <name type="scientific">Rhizoctonia solani 123E</name>
    <dbReference type="NCBI Taxonomy" id="1423351"/>
    <lineage>
        <taxon>Eukaryota</taxon>
        <taxon>Fungi</taxon>
        <taxon>Dikarya</taxon>
        <taxon>Basidiomycota</taxon>
        <taxon>Agaricomycotina</taxon>
        <taxon>Agaricomycetes</taxon>
        <taxon>Cantharellales</taxon>
        <taxon>Ceratobasidiaceae</taxon>
        <taxon>Rhizoctonia</taxon>
    </lineage>
</organism>
<dbReference type="PANTHER" id="PTHR34815">
    <property type="entry name" value="LYSINE ACETYLTRANSFERASE"/>
    <property type="match status" value="1"/>
</dbReference>
<sequence>MSQSNTELQNYTISQATREQRSQILIHVNDHWGTPETGLEYLIRYHSTIESKNYAKDGRLTYWVFVPKDAKDTLDILSCCRTYRRDASILHANSDIPTQAFGYAIGTVVTPKQHRGRGYANRMLTLLHHALAPNVYSTPGVEIDIPPAVYPGAFSVLYSDIGTYYERCGPSPGEIGWKVQNPIHTIWQLSETLPVLAGQTDLLSKVQLLSQEEVTTLLSSDVPDWESLPRAPDTTYVAFSPSALPNTHLITRSIIHPSHNTSTDVFWGARMSSKGHFITWAFDYYTPRTLVITRIHADSTTLPVLLLAAFQAGETQGCQQAEVWNLPEELMDEANRLRGTTQARNSHLPAIRWYGPEPAKSIVWIRNEYYAWT</sequence>
<dbReference type="AlphaFoldDB" id="A0A074RUF6"/>
<dbReference type="InterPro" id="IPR053013">
    <property type="entry name" value="LAT"/>
</dbReference>
<dbReference type="InterPro" id="IPR055100">
    <property type="entry name" value="GNAT_LYC1-like"/>
</dbReference>
<gene>
    <name evidence="2" type="ORF">V565_130150</name>
</gene>
<dbReference type="EMBL" id="AZST01000551">
    <property type="protein sequence ID" value="KEP48233.1"/>
    <property type="molecule type" value="Genomic_DNA"/>
</dbReference>
<dbReference type="OrthoDB" id="2020070at2759"/>